<feature type="chain" id="PRO_5040181835" evidence="1">
    <location>
        <begin position="23"/>
        <end position="277"/>
    </location>
</feature>
<keyword evidence="1" id="KW-0732">Signal</keyword>
<evidence type="ECO:0000256" key="1">
    <source>
        <dbReference type="SAM" id="SignalP"/>
    </source>
</evidence>
<feature type="signal peptide" evidence="1">
    <location>
        <begin position="1"/>
        <end position="22"/>
    </location>
</feature>
<name>A0A9P4J9W6_9PEZI</name>
<dbReference type="Pfam" id="PF00722">
    <property type="entry name" value="Glyco_hydro_16"/>
    <property type="match status" value="1"/>
</dbReference>
<reference evidence="3" key="1">
    <citation type="journal article" date="2020" name="Stud. Mycol.">
        <title>101 Dothideomycetes genomes: a test case for predicting lifestyles and emergence of pathogens.</title>
        <authorList>
            <person name="Haridas S."/>
            <person name="Albert R."/>
            <person name="Binder M."/>
            <person name="Bloem J."/>
            <person name="Labutti K."/>
            <person name="Salamov A."/>
            <person name="Andreopoulos B."/>
            <person name="Baker S."/>
            <person name="Barry K."/>
            <person name="Bills G."/>
            <person name="Bluhm B."/>
            <person name="Cannon C."/>
            <person name="Castanera R."/>
            <person name="Culley D."/>
            <person name="Daum C."/>
            <person name="Ezra D."/>
            <person name="Gonzalez J."/>
            <person name="Henrissat B."/>
            <person name="Kuo A."/>
            <person name="Liang C."/>
            <person name="Lipzen A."/>
            <person name="Lutzoni F."/>
            <person name="Magnuson J."/>
            <person name="Mondo S."/>
            <person name="Nolan M."/>
            <person name="Ohm R."/>
            <person name="Pangilinan J."/>
            <person name="Park H.-J."/>
            <person name="Ramirez L."/>
            <person name="Alfaro M."/>
            <person name="Sun H."/>
            <person name="Tritt A."/>
            <person name="Yoshinaga Y."/>
            <person name="Zwiers L.-H."/>
            <person name="Turgeon B."/>
            <person name="Goodwin S."/>
            <person name="Spatafora J."/>
            <person name="Crous P."/>
            <person name="Grigoriev I."/>
        </authorList>
    </citation>
    <scope>NUCLEOTIDE SEQUENCE</scope>
    <source>
        <strain evidence="3">CBS 260.36</strain>
    </source>
</reference>
<keyword evidence="3" id="KW-0378">Hydrolase</keyword>
<protein>
    <submittedName>
        <fullName evidence="3">Glycoside hydrolase family 16 protein</fullName>
    </submittedName>
</protein>
<gene>
    <name evidence="3" type="ORF">K461DRAFT_264789</name>
</gene>
<dbReference type="PROSITE" id="PS51762">
    <property type="entry name" value="GH16_2"/>
    <property type="match status" value="1"/>
</dbReference>
<feature type="domain" description="GH16" evidence="2">
    <location>
        <begin position="39"/>
        <end position="272"/>
    </location>
</feature>
<dbReference type="Gene3D" id="2.60.120.200">
    <property type="match status" value="1"/>
</dbReference>
<dbReference type="AlphaFoldDB" id="A0A9P4J9W6"/>
<accession>A0A9P4J9W6</accession>
<dbReference type="SUPFAM" id="SSF49899">
    <property type="entry name" value="Concanavalin A-like lectins/glucanases"/>
    <property type="match status" value="1"/>
</dbReference>
<dbReference type="CDD" id="cd00413">
    <property type="entry name" value="Glyco_hydrolase_16"/>
    <property type="match status" value="1"/>
</dbReference>
<organism evidence="3 4">
    <name type="scientific">Myriangium duriaei CBS 260.36</name>
    <dbReference type="NCBI Taxonomy" id="1168546"/>
    <lineage>
        <taxon>Eukaryota</taxon>
        <taxon>Fungi</taxon>
        <taxon>Dikarya</taxon>
        <taxon>Ascomycota</taxon>
        <taxon>Pezizomycotina</taxon>
        <taxon>Dothideomycetes</taxon>
        <taxon>Dothideomycetidae</taxon>
        <taxon>Myriangiales</taxon>
        <taxon>Myriangiaceae</taxon>
        <taxon>Myriangium</taxon>
    </lineage>
</organism>
<dbReference type="PANTHER" id="PTHR38121:SF2">
    <property type="entry name" value="ACYLTRANSFERASE 3 DOMAIN-CONTAINING PROTEIN"/>
    <property type="match status" value="1"/>
</dbReference>
<evidence type="ECO:0000313" key="3">
    <source>
        <dbReference type="EMBL" id="KAF2157973.1"/>
    </source>
</evidence>
<proteinExistence type="predicted"/>
<comment type="caution">
    <text evidence="3">The sequence shown here is derived from an EMBL/GenBank/DDBJ whole genome shotgun (WGS) entry which is preliminary data.</text>
</comment>
<dbReference type="Proteomes" id="UP000799439">
    <property type="component" value="Unassembled WGS sequence"/>
</dbReference>
<dbReference type="OrthoDB" id="4388755at2759"/>
<keyword evidence="4" id="KW-1185">Reference proteome</keyword>
<dbReference type="GO" id="GO:0005975">
    <property type="term" value="P:carbohydrate metabolic process"/>
    <property type="evidence" value="ECO:0007669"/>
    <property type="project" value="InterPro"/>
</dbReference>
<dbReference type="GO" id="GO:0004553">
    <property type="term" value="F:hydrolase activity, hydrolyzing O-glycosyl compounds"/>
    <property type="evidence" value="ECO:0007669"/>
    <property type="project" value="InterPro"/>
</dbReference>
<evidence type="ECO:0000313" key="4">
    <source>
        <dbReference type="Proteomes" id="UP000799439"/>
    </source>
</evidence>
<dbReference type="InterPro" id="IPR000757">
    <property type="entry name" value="Beta-glucanase-like"/>
</dbReference>
<dbReference type="InterPro" id="IPR013320">
    <property type="entry name" value="ConA-like_dom_sf"/>
</dbReference>
<dbReference type="EMBL" id="ML996081">
    <property type="protein sequence ID" value="KAF2157973.1"/>
    <property type="molecule type" value="Genomic_DNA"/>
</dbReference>
<dbReference type="PANTHER" id="PTHR38121">
    <property type="entry name" value="GH16 DOMAIN-CONTAINING PROTEIN"/>
    <property type="match status" value="1"/>
</dbReference>
<sequence length="277" mass="29922">MASYTIKLALICLATFSSPTFAAPASPLAKQTTHGWTVTTTGTNTTSLLTFNTLFAIDFSKATSISSIRISDYAVPAGAAPYSHSFCKDNVQFNRGDSLSLLVPGTQAPPGANIPSAEIATPYDDILYGSVRVVAKSSSVPGTCEGFFFYQSDAQETDIEILTHDQQNLWVTNQPTQPAAVTGKVRTTAQLPVGGNSTDGYHEYRTDWLPGQTNFYIDGVLRRVFTQNVADKPSAFVVNNWSNGDPEWSAGPPRETSELRIRSIVGYFNRTSVADGK</sequence>
<evidence type="ECO:0000259" key="2">
    <source>
        <dbReference type="PROSITE" id="PS51762"/>
    </source>
</evidence>